<accession>A0ABQ9UEP5</accession>
<dbReference type="InterPro" id="IPR016024">
    <property type="entry name" value="ARM-type_fold"/>
</dbReference>
<dbReference type="EMBL" id="JASSZA010000013">
    <property type="protein sequence ID" value="KAK2095220.1"/>
    <property type="molecule type" value="Genomic_DNA"/>
</dbReference>
<keyword evidence="2" id="KW-1185">Reference proteome</keyword>
<comment type="caution">
    <text evidence="1">The sequence shown here is derived from an EMBL/GenBank/DDBJ whole genome shotgun (WGS) entry which is preliminary data.</text>
</comment>
<dbReference type="PANTHER" id="PTHR45532">
    <property type="entry name" value="WD REPEAT-CONTAINING PROTEIN 97"/>
    <property type="match status" value="1"/>
</dbReference>
<protein>
    <submittedName>
        <fullName evidence="1">WD repeat-containing protein 97</fullName>
    </submittedName>
</protein>
<reference evidence="1 2" key="1">
    <citation type="submission" date="2023-05" db="EMBL/GenBank/DDBJ databases">
        <title>B98-5 Cell Line De Novo Hybrid Assembly: An Optical Mapping Approach.</title>
        <authorList>
            <person name="Kananen K."/>
            <person name="Auerbach J.A."/>
            <person name="Kautto E."/>
            <person name="Blachly J.S."/>
        </authorList>
    </citation>
    <scope>NUCLEOTIDE SEQUENCE [LARGE SCALE GENOMIC DNA]</scope>
    <source>
        <strain evidence="1">B95-8</strain>
        <tissue evidence="1">Cell line</tissue>
    </source>
</reference>
<gene>
    <name evidence="1" type="primary">WDR97_3</name>
    <name evidence="1" type="ORF">P7K49_026636</name>
</gene>
<dbReference type="SUPFAM" id="SSF48371">
    <property type="entry name" value="ARM repeat"/>
    <property type="match status" value="1"/>
</dbReference>
<dbReference type="PANTHER" id="PTHR45532:SF1">
    <property type="entry name" value="WD REPEAT-CONTAINING PROTEIN 97"/>
    <property type="match status" value="1"/>
</dbReference>
<proteinExistence type="predicted"/>
<evidence type="ECO:0000313" key="2">
    <source>
        <dbReference type="Proteomes" id="UP001266305"/>
    </source>
</evidence>
<organism evidence="1 2">
    <name type="scientific">Saguinus oedipus</name>
    <name type="common">Cotton-top tamarin</name>
    <name type="synonym">Oedipomidas oedipus</name>
    <dbReference type="NCBI Taxonomy" id="9490"/>
    <lineage>
        <taxon>Eukaryota</taxon>
        <taxon>Metazoa</taxon>
        <taxon>Chordata</taxon>
        <taxon>Craniata</taxon>
        <taxon>Vertebrata</taxon>
        <taxon>Euteleostomi</taxon>
        <taxon>Mammalia</taxon>
        <taxon>Eutheria</taxon>
        <taxon>Euarchontoglires</taxon>
        <taxon>Primates</taxon>
        <taxon>Haplorrhini</taxon>
        <taxon>Platyrrhini</taxon>
        <taxon>Cebidae</taxon>
        <taxon>Callitrichinae</taxon>
        <taxon>Saguinus</taxon>
    </lineage>
</organism>
<name>A0ABQ9UEP5_SAGOE</name>
<dbReference type="Proteomes" id="UP001266305">
    <property type="component" value="Unassembled WGS sequence"/>
</dbReference>
<evidence type="ECO:0000313" key="1">
    <source>
        <dbReference type="EMBL" id="KAK2095220.1"/>
    </source>
</evidence>
<sequence length="209" mass="23348">MGAGPQHAALQVYPEAGTVEGLASMLVALLKETMWADRVHILQVLLRLLPDMSSDLHGQLQGLLIHLLNLDQPPSLQDQTQKNFVMLALQLLLACSLESQDVVLELMSYFLYSPVHCRPELKKLLHGLGLQDPEGFLFEEMMTWAQDTSLDSKAALRTRCCQKLEDMIQQLQLRPRAPRLAQFWASSFPALSISGDFPVQVEVNRGCVA</sequence>